<reference evidence="4 7" key="2">
    <citation type="submission" date="2019-04" db="EMBL/GenBank/DDBJ databases">
        <title>Isolation and culture of sulfate reducing bacteria from the cold seep of the South China Sea.</title>
        <authorList>
            <person name="Sun C."/>
            <person name="Liu R."/>
        </authorList>
    </citation>
    <scope>NUCLEOTIDE SEQUENCE [LARGE SCALE GENOMIC DNA]</scope>
    <source>
        <strain evidence="4 7">CS1</strain>
    </source>
</reference>
<dbReference type="Gene3D" id="1.25.40.10">
    <property type="entry name" value="Tetratricopeptide repeat domain"/>
    <property type="match status" value="1"/>
</dbReference>
<dbReference type="Proteomes" id="UP000434052">
    <property type="component" value="Unassembled WGS sequence"/>
</dbReference>
<feature type="signal peptide" evidence="2">
    <location>
        <begin position="1"/>
        <end position="19"/>
    </location>
</feature>
<feature type="chain" id="PRO_5030159380" description="SLH domain-containing protein" evidence="2">
    <location>
        <begin position="20"/>
        <end position="392"/>
    </location>
</feature>
<organism evidence="5 6">
    <name type="scientific">Oceanidesulfovibrio marinus</name>
    <dbReference type="NCBI Taxonomy" id="370038"/>
    <lineage>
        <taxon>Bacteria</taxon>
        <taxon>Pseudomonadati</taxon>
        <taxon>Thermodesulfobacteriota</taxon>
        <taxon>Desulfovibrionia</taxon>
        <taxon>Desulfovibrionales</taxon>
        <taxon>Desulfovibrionaceae</taxon>
        <taxon>Oceanidesulfovibrio</taxon>
    </lineage>
</organism>
<feature type="domain" description="SLH" evidence="3">
    <location>
        <begin position="335"/>
        <end position="379"/>
    </location>
</feature>
<evidence type="ECO:0000256" key="2">
    <source>
        <dbReference type="SAM" id="SignalP"/>
    </source>
</evidence>
<keyword evidence="1" id="KW-0802">TPR repeat</keyword>
<dbReference type="InterPro" id="IPR019734">
    <property type="entry name" value="TPR_rpt"/>
</dbReference>
<gene>
    <name evidence="5" type="ORF">DQK91_11995</name>
    <name evidence="4" type="ORF">E8L03_02590</name>
</gene>
<proteinExistence type="predicted"/>
<evidence type="ECO:0000256" key="1">
    <source>
        <dbReference type="PROSITE-ProRule" id="PRU00339"/>
    </source>
</evidence>
<name>A0A6P1ZGI0_9BACT</name>
<dbReference type="InterPro" id="IPR011990">
    <property type="entry name" value="TPR-like_helical_dom_sf"/>
</dbReference>
<dbReference type="EMBL" id="CP039543">
    <property type="protein sequence ID" value="QJT07880.1"/>
    <property type="molecule type" value="Genomic_DNA"/>
</dbReference>
<dbReference type="AlphaFoldDB" id="A0A6P1ZGI0"/>
<evidence type="ECO:0000259" key="3">
    <source>
        <dbReference type="Pfam" id="PF00395"/>
    </source>
</evidence>
<dbReference type="Pfam" id="PF14559">
    <property type="entry name" value="TPR_19"/>
    <property type="match status" value="1"/>
</dbReference>
<dbReference type="PROSITE" id="PS51257">
    <property type="entry name" value="PROKAR_LIPOPROTEIN"/>
    <property type="match status" value="1"/>
</dbReference>
<dbReference type="Proteomes" id="UP000503251">
    <property type="component" value="Chromosome"/>
</dbReference>
<dbReference type="OrthoDB" id="5446486at2"/>
<evidence type="ECO:0000313" key="4">
    <source>
        <dbReference type="EMBL" id="QJT07880.1"/>
    </source>
</evidence>
<dbReference type="SUPFAM" id="SSF48452">
    <property type="entry name" value="TPR-like"/>
    <property type="match status" value="1"/>
</dbReference>
<evidence type="ECO:0000313" key="5">
    <source>
        <dbReference type="EMBL" id="TVM33380.1"/>
    </source>
</evidence>
<dbReference type="RefSeq" id="WP_144305601.1">
    <property type="nucleotide sequence ID" value="NZ_CP039543.1"/>
</dbReference>
<feature type="repeat" description="TPR" evidence="1">
    <location>
        <begin position="35"/>
        <end position="68"/>
    </location>
</feature>
<dbReference type="Pfam" id="PF00395">
    <property type="entry name" value="SLH"/>
    <property type="match status" value="1"/>
</dbReference>
<protein>
    <recommendedName>
        <fullName evidence="3">SLH domain-containing protein</fullName>
    </recommendedName>
</protein>
<keyword evidence="2" id="KW-0732">Signal</keyword>
<evidence type="ECO:0000313" key="6">
    <source>
        <dbReference type="Proteomes" id="UP000434052"/>
    </source>
</evidence>
<dbReference type="InterPro" id="IPR001119">
    <property type="entry name" value="SLH_dom"/>
</dbReference>
<sequence length="392" mass="42330">MMKFARLLICLILAAFVLAGCGKQPRKPQAMLDTPQHHVEVGLAKLDKGAPHQAQASFDTALELDPEYGPALAGKGIALAAIGDWDSARDYVDDGLGEAEGDGQELFANVAAIRAATWAARNGELSGEDLLDDSEDAWNEGMELVEDNRELDPAALNYYRGEACLQALNLDCSEAMFSRVISATPANPQYAERAEARWRAVQMIRRAALKTSVGVRIALTEQITRADMAALLVEELDIGRFYEKTAPAGSEYMDARTADPTATLEITDIANHPLRADIEAVTSYGVRGLQPFHGGLFKPDVPLSKAEGAMILEDIIVRASGDDSLATRYIGRESPFVDVRPDQPYFNAVMLVTTRGLLATNARQGRFDPLAPLSGAEAALAVSALKTELNAW</sequence>
<dbReference type="EMBL" id="QMIF01000007">
    <property type="protein sequence ID" value="TVM33380.1"/>
    <property type="molecule type" value="Genomic_DNA"/>
</dbReference>
<reference evidence="5 6" key="1">
    <citation type="submission" date="2018-06" db="EMBL/GenBank/DDBJ databases">
        <title>Complete genome of Desulfovibrio marinus P48SEP.</title>
        <authorList>
            <person name="Crispim J.S."/>
            <person name="Vidigal P.M.P."/>
            <person name="Silva L.C.F."/>
            <person name="Araujo L.C."/>
            <person name="Laguardia C.N."/>
            <person name="Dias R.S."/>
            <person name="Sousa M.P."/>
            <person name="Paula S.O."/>
            <person name="Silva C."/>
        </authorList>
    </citation>
    <scope>NUCLEOTIDE SEQUENCE [LARGE SCALE GENOMIC DNA]</scope>
    <source>
        <strain evidence="5 6">P48SEP</strain>
    </source>
</reference>
<dbReference type="PROSITE" id="PS50005">
    <property type="entry name" value="TPR"/>
    <property type="match status" value="1"/>
</dbReference>
<keyword evidence="7" id="KW-1185">Reference proteome</keyword>
<evidence type="ECO:0000313" key="7">
    <source>
        <dbReference type="Proteomes" id="UP000503251"/>
    </source>
</evidence>
<accession>A0A6P1ZGI0</accession>